<proteinExistence type="predicted"/>
<protein>
    <submittedName>
        <fullName evidence="2">Uncharacterized protein</fullName>
    </submittedName>
</protein>
<evidence type="ECO:0000313" key="2">
    <source>
        <dbReference type="EMBL" id="CDQ97233.1"/>
    </source>
</evidence>
<reference evidence="2" key="2">
    <citation type="submission" date="2014-03" db="EMBL/GenBank/DDBJ databases">
        <authorList>
            <person name="Genoscope - CEA"/>
        </authorList>
    </citation>
    <scope>NUCLEOTIDE SEQUENCE</scope>
</reference>
<gene>
    <name evidence="2" type="ORF">GSONMT00034466001</name>
</gene>
<evidence type="ECO:0000256" key="1">
    <source>
        <dbReference type="SAM" id="MobiDB-lite"/>
    </source>
</evidence>
<organism evidence="2 3">
    <name type="scientific">Oncorhynchus mykiss</name>
    <name type="common">Rainbow trout</name>
    <name type="synonym">Salmo gairdneri</name>
    <dbReference type="NCBI Taxonomy" id="8022"/>
    <lineage>
        <taxon>Eukaryota</taxon>
        <taxon>Metazoa</taxon>
        <taxon>Chordata</taxon>
        <taxon>Craniata</taxon>
        <taxon>Vertebrata</taxon>
        <taxon>Euteleostomi</taxon>
        <taxon>Actinopterygii</taxon>
        <taxon>Neopterygii</taxon>
        <taxon>Teleostei</taxon>
        <taxon>Protacanthopterygii</taxon>
        <taxon>Salmoniformes</taxon>
        <taxon>Salmonidae</taxon>
        <taxon>Salmoninae</taxon>
        <taxon>Oncorhynchus</taxon>
    </lineage>
</organism>
<dbReference type="AlphaFoldDB" id="A0A060YZH8"/>
<dbReference type="Proteomes" id="UP000193380">
    <property type="component" value="Unassembled WGS sequence"/>
</dbReference>
<reference evidence="2" key="1">
    <citation type="journal article" date="2014" name="Nat. Commun.">
        <title>The rainbow trout genome provides novel insights into evolution after whole-genome duplication in vertebrates.</title>
        <authorList>
            <person name="Berthelot C."/>
            <person name="Brunet F."/>
            <person name="Chalopin D."/>
            <person name="Juanchich A."/>
            <person name="Bernard M."/>
            <person name="Noel B."/>
            <person name="Bento P."/>
            <person name="Da Silva C."/>
            <person name="Labadie K."/>
            <person name="Alberti A."/>
            <person name="Aury J.M."/>
            <person name="Louis A."/>
            <person name="Dehais P."/>
            <person name="Bardou P."/>
            <person name="Montfort J."/>
            <person name="Klopp C."/>
            <person name="Cabau C."/>
            <person name="Gaspin C."/>
            <person name="Thorgaard G.H."/>
            <person name="Boussaha M."/>
            <person name="Quillet E."/>
            <person name="Guyomard R."/>
            <person name="Galiana D."/>
            <person name="Bobe J."/>
            <person name="Volff J.N."/>
            <person name="Genet C."/>
            <person name="Wincker P."/>
            <person name="Jaillon O."/>
            <person name="Roest Crollius H."/>
            <person name="Guiguen Y."/>
        </authorList>
    </citation>
    <scope>NUCLEOTIDE SEQUENCE [LARGE SCALE GENOMIC DNA]</scope>
</reference>
<sequence>MIAALGPASSPYQGLPPGGRNTPDYNSQAGQGYSSQSGFSEFPNTPGTPTLRDFTSPGPPNIYQQDQVNTHTHTDPLGLQ</sequence>
<dbReference type="STRING" id="8022.A0A060YZH8"/>
<feature type="compositionally biased region" description="Low complexity" evidence="1">
    <location>
        <begin position="27"/>
        <end position="40"/>
    </location>
</feature>
<accession>A0A060YZH8</accession>
<name>A0A060YZH8_ONCMY</name>
<dbReference type="PaxDb" id="8022-A0A060YZH8"/>
<feature type="region of interest" description="Disordered" evidence="1">
    <location>
        <begin position="1"/>
        <end position="80"/>
    </location>
</feature>
<evidence type="ECO:0000313" key="3">
    <source>
        <dbReference type="Proteomes" id="UP000193380"/>
    </source>
</evidence>
<feature type="compositionally biased region" description="Polar residues" evidence="1">
    <location>
        <begin position="62"/>
        <end position="71"/>
    </location>
</feature>
<dbReference type="EMBL" id="FR929583">
    <property type="protein sequence ID" value="CDQ97233.1"/>
    <property type="molecule type" value="Genomic_DNA"/>
</dbReference>